<sequence>MALRAVGVYMLLPKLNPGSTTTKLTFHRSFLDATVTKTFLKLCLGSSMTLLSINERQSRPDGRTVIWRRDYRTWTLLELIC</sequence>
<protein>
    <submittedName>
        <fullName evidence="1">Uncharacterized protein</fullName>
    </submittedName>
</protein>
<name>A0A8S9KCC7_BRACR</name>
<proteinExistence type="predicted"/>
<dbReference type="AlphaFoldDB" id="A0A8S9KCC7"/>
<evidence type="ECO:0000313" key="1">
    <source>
        <dbReference type="EMBL" id="KAF2592115.1"/>
    </source>
</evidence>
<dbReference type="EMBL" id="QGKY02000164">
    <property type="protein sequence ID" value="KAF2592115.1"/>
    <property type="molecule type" value="Genomic_DNA"/>
</dbReference>
<gene>
    <name evidence="1" type="ORF">F2Q70_00044232</name>
</gene>
<comment type="caution">
    <text evidence="1">The sequence shown here is derived from an EMBL/GenBank/DDBJ whole genome shotgun (WGS) entry which is preliminary data.</text>
</comment>
<accession>A0A8S9KCC7</accession>
<organism evidence="1">
    <name type="scientific">Brassica cretica</name>
    <name type="common">Mustard</name>
    <dbReference type="NCBI Taxonomy" id="69181"/>
    <lineage>
        <taxon>Eukaryota</taxon>
        <taxon>Viridiplantae</taxon>
        <taxon>Streptophyta</taxon>
        <taxon>Embryophyta</taxon>
        <taxon>Tracheophyta</taxon>
        <taxon>Spermatophyta</taxon>
        <taxon>Magnoliopsida</taxon>
        <taxon>eudicotyledons</taxon>
        <taxon>Gunneridae</taxon>
        <taxon>Pentapetalae</taxon>
        <taxon>rosids</taxon>
        <taxon>malvids</taxon>
        <taxon>Brassicales</taxon>
        <taxon>Brassicaceae</taxon>
        <taxon>Brassiceae</taxon>
        <taxon>Brassica</taxon>
    </lineage>
</organism>
<reference evidence="1" key="1">
    <citation type="submission" date="2019-12" db="EMBL/GenBank/DDBJ databases">
        <title>Genome sequencing and annotation of Brassica cretica.</title>
        <authorList>
            <person name="Studholme D.J."/>
            <person name="Sarris P.F."/>
        </authorList>
    </citation>
    <scope>NUCLEOTIDE SEQUENCE</scope>
    <source>
        <strain evidence="1">PFS-102/07</strain>
        <tissue evidence="1">Leaf</tissue>
    </source>
</reference>